<feature type="transmembrane region" description="Helical" evidence="1">
    <location>
        <begin position="97"/>
        <end position="116"/>
    </location>
</feature>
<dbReference type="AlphaFoldDB" id="A0A5C8ZQK2"/>
<feature type="transmembrane region" description="Helical" evidence="1">
    <location>
        <begin position="14"/>
        <end position="36"/>
    </location>
</feature>
<proteinExistence type="predicted"/>
<evidence type="ECO:0000256" key="1">
    <source>
        <dbReference type="SAM" id="Phobius"/>
    </source>
</evidence>
<gene>
    <name evidence="2" type="ORF">FV139_17205</name>
</gene>
<keyword evidence="3" id="KW-1185">Reference proteome</keyword>
<dbReference type="Proteomes" id="UP000321039">
    <property type="component" value="Unassembled WGS sequence"/>
</dbReference>
<keyword evidence="1" id="KW-0812">Transmembrane</keyword>
<feature type="transmembrane region" description="Helical" evidence="1">
    <location>
        <begin position="224"/>
        <end position="244"/>
    </location>
</feature>
<protein>
    <recommendedName>
        <fullName evidence="4">Shikimate kinase</fullName>
    </recommendedName>
</protein>
<dbReference type="RefSeq" id="WP_148069716.1">
    <property type="nucleotide sequence ID" value="NZ_VRZA01000007.1"/>
</dbReference>
<keyword evidence="1" id="KW-0472">Membrane</keyword>
<evidence type="ECO:0008006" key="4">
    <source>
        <dbReference type="Google" id="ProtNLM"/>
    </source>
</evidence>
<dbReference type="EMBL" id="VRZA01000007">
    <property type="protein sequence ID" value="TXS90718.1"/>
    <property type="molecule type" value="Genomic_DNA"/>
</dbReference>
<feature type="transmembrane region" description="Helical" evidence="1">
    <location>
        <begin position="56"/>
        <end position="76"/>
    </location>
</feature>
<feature type="transmembrane region" description="Helical" evidence="1">
    <location>
        <begin position="184"/>
        <end position="203"/>
    </location>
</feature>
<comment type="caution">
    <text evidence="2">The sequence shown here is derived from an EMBL/GenBank/DDBJ whole genome shotgun (WGS) entry which is preliminary data.</text>
</comment>
<reference evidence="2 3" key="1">
    <citation type="submission" date="2019-08" db="EMBL/GenBank/DDBJ databases">
        <title>Parahaliea maris sp. nov., isolated from the surface seawater.</title>
        <authorList>
            <person name="Liu Y."/>
        </authorList>
    </citation>
    <scope>NUCLEOTIDE SEQUENCE [LARGE SCALE GENOMIC DNA]</scope>
    <source>
        <strain evidence="2 3">HSLHS9</strain>
    </source>
</reference>
<sequence>MTAHNTFLGSNRRFHIFTAVKYLTYALLCFNVYLFLDEEMTSLEYTFTDGLELGQLVQVFAATIDTAAWVILLLLFELETSVLDDDRIRGWVKVTLHGIRLVCSAAIVYAFTGYYAELDTLYQVSSLPVSDACQLLGQGYSVLVDLDEYLPLEAANCAAFGQELWRLDGFDIVADSGHLQAAQWLAWTDVINAGAWILVVVVLEVEVRLQLRGNLSRSVMRGTAWIKAVIYFTLFAAAAYWGYAGDFLDFWDAALWLFAFIFIEMNVFEWQHQTSGGDAQAVAATTTA</sequence>
<keyword evidence="1" id="KW-1133">Transmembrane helix</keyword>
<organism evidence="2 3">
    <name type="scientific">Parahaliea maris</name>
    <dbReference type="NCBI Taxonomy" id="2716870"/>
    <lineage>
        <taxon>Bacteria</taxon>
        <taxon>Pseudomonadati</taxon>
        <taxon>Pseudomonadota</taxon>
        <taxon>Gammaproteobacteria</taxon>
        <taxon>Cellvibrionales</taxon>
        <taxon>Halieaceae</taxon>
        <taxon>Parahaliea</taxon>
    </lineage>
</organism>
<name>A0A5C8ZQK2_9GAMM</name>
<feature type="transmembrane region" description="Helical" evidence="1">
    <location>
        <begin position="250"/>
        <end position="268"/>
    </location>
</feature>
<evidence type="ECO:0000313" key="3">
    <source>
        <dbReference type="Proteomes" id="UP000321039"/>
    </source>
</evidence>
<evidence type="ECO:0000313" key="2">
    <source>
        <dbReference type="EMBL" id="TXS90718.1"/>
    </source>
</evidence>
<accession>A0A5C8ZQK2</accession>